<accession>A0A398BT07</accession>
<protein>
    <recommendedName>
        <fullName evidence="3">Sulfotransferase family protein</fullName>
    </recommendedName>
</protein>
<evidence type="ECO:0008006" key="3">
    <source>
        <dbReference type="Google" id="ProtNLM"/>
    </source>
</evidence>
<evidence type="ECO:0000313" key="1">
    <source>
        <dbReference type="EMBL" id="RID90336.1"/>
    </source>
</evidence>
<organism evidence="1 2">
    <name type="scientific">Gemmobacter lutimaris</name>
    <dbReference type="NCBI Taxonomy" id="2306023"/>
    <lineage>
        <taxon>Bacteria</taxon>
        <taxon>Pseudomonadati</taxon>
        <taxon>Pseudomonadota</taxon>
        <taxon>Alphaproteobacteria</taxon>
        <taxon>Rhodobacterales</taxon>
        <taxon>Paracoccaceae</taxon>
        <taxon>Gemmobacter</taxon>
    </lineage>
</organism>
<evidence type="ECO:0000313" key="2">
    <source>
        <dbReference type="Proteomes" id="UP000266649"/>
    </source>
</evidence>
<dbReference type="EMBL" id="QXXQ01000014">
    <property type="protein sequence ID" value="RID90336.1"/>
    <property type="molecule type" value="Genomic_DNA"/>
</dbReference>
<comment type="caution">
    <text evidence="1">The sequence shown here is derived from an EMBL/GenBank/DDBJ whole genome shotgun (WGS) entry which is preliminary data.</text>
</comment>
<dbReference type="InterPro" id="IPR027417">
    <property type="entry name" value="P-loop_NTPase"/>
</dbReference>
<dbReference type="Proteomes" id="UP000266649">
    <property type="component" value="Unassembled WGS sequence"/>
</dbReference>
<dbReference type="AlphaFoldDB" id="A0A398BT07"/>
<reference evidence="1 2" key="1">
    <citation type="submission" date="2018-09" db="EMBL/GenBank/DDBJ databases">
        <title>Gemmobacter lutimaris sp. nov., a marine bacterium isolated from tidal flat.</title>
        <authorList>
            <person name="Lee D.W."/>
            <person name="Yoo Y."/>
            <person name="Kim J.-J."/>
            <person name="Kim B.S."/>
        </authorList>
    </citation>
    <scope>NUCLEOTIDE SEQUENCE [LARGE SCALE GENOMIC DNA]</scope>
    <source>
        <strain evidence="1 2">YJ-T1-11</strain>
    </source>
</reference>
<name>A0A398BT07_9RHOB</name>
<dbReference type="SUPFAM" id="SSF52540">
    <property type="entry name" value="P-loop containing nucleoside triphosphate hydrolases"/>
    <property type="match status" value="1"/>
</dbReference>
<keyword evidence="2" id="KW-1185">Reference proteome</keyword>
<proteinExistence type="predicted"/>
<sequence>MVKLVVHIGHGKTGSTSIQQSLLAARPALATQGVHYLGLMLEHAQNAPRPAWQIMSGSNQFFDGTDPATANAELLAVLESELARLDRAGVARAIWSNEWLLERSRSVLPALCDLKRRGQAIEIQCYVRRHDKWAQSAYAQWGLKHKSYAGPIRDFASWLPVFGDREFRFAPALAIWEAAFGPDLRVFNFDAAGDVVQHFLAANGLHDVESITENVSPDPAITAAQTVFNTMRRDQVLPTAFDGVQNMLRRHDQTGGAPLPPIDRLMPSAGVLHDLVRDRAADIAQIDAMLARSGEPPLAFDSPPRQTLHPSPWEMDQLMLKLIFALTAELGGLRHQVATLQKQLADQTTPPKTDGARP</sequence>
<gene>
    <name evidence="1" type="ORF">D2N39_18395</name>
</gene>